<keyword evidence="1" id="KW-0234">DNA repair</keyword>
<dbReference type="EMBL" id="MNPJ01000007">
    <property type="protein sequence ID" value="OQS55589.1"/>
    <property type="molecule type" value="Genomic_DNA"/>
</dbReference>
<reference evidence="2 3" key="1">
    <citation type="journal article" date="2017" name="Environ. Microbiol.">
        <title>Decay of the glycolytic pathway and adaptation to intranuclear parasitism within Enterocytozoonidae microsporidia.</title>
        <authorList>
            <person name="Wiredu Boakye D."/>
            <person name="Jaroenlak P."/>
            <person name="Prachumwat A."/>
            <person name="Williams T.A."/>
            <person name="Bateman K.S."/>
            <person name="Itsathitphaisarn O."/>
            <person name="Sritunyalucksana K."/>
            <person name="Paszkiewicz K.H."/>
            <person name="Moore K.A."/>
            <person name="Stentiford G.D."/>
            <person name="Williams B.A."/>
        </authorList>
    </citation>
    <scope>NUCLEOTIDE SEQUENCE [LARGE SCALE GENOMIC DNA]</scope>
    <source>
        <strain evidence="2 3">TH1</strain>
    </source>
</reference>
<dbReference type="InterPro" id="IPR035935">
    <property type="entry name" value="TFB5-like_sf"/>
</dbReference>
<dbReference type="OrthoDB" id="354at2759"/>
<evidence type="ECO:0000313" key="3">
    <source>
        <dbReference type="Proteomes" id="UP000192758"/>
    </source>
</evidence>
<dbReference type="SMART" id="SM01395">
    <property type="entry name" value="Tbf5"/>
    <property type="match status" value="1"/>
</dbReference>
<keyword evidence="1" id="KW-0805">Transcription regulation</keyword>
<sequence>MVTIKKCVLIKTEPSIKEVISGIAEKHNFLIQDVDDNHIFITEKGSKDIKRKVKHVLDHLTKSDKNVE</sequence>
<dbReference type="STRING" id="646526.A0A1W0E8U6"/>
<comment type="similarity">
    <text evidence="1">Belongs to the TFB5 family.</text>
</comment>
<dbReference type="InterPro" id="IPR009400">
    <property type="entry name" value="TFIIH_TTDA/Tfb5"/>
</dbReference>
<dbReference type="Proteomes" id="UP000192758">
    <property type="component" value="Unassembled WGS sequence"/>
</dbReference>
<dbReference type="AlphaFoldDB" id="A0A1W0E8U6"/>
<dbReference type="Gene3D" id="3.30.70.1220">
    <property type="entry name" value="TFB5-like"/>
    <property type="match status" value="1"/>
</dbReference>
<proteinExistence type="inferred from homology"/>
<dbReference type="Pfam" id="PF06331">
    <property type="entry name" value="Tfb5"/>
    <property type="match status" value="1"/>
</dbReference>
<dbReference type="SUPFAM" id="SSF142897">
    <property type="entry name" value="TFB5-like"/>
    <property type="match status" value="1"/>
</dbReference>
<comment type="caution">
    <text evidence="2">The sequence shown here is derived from an EMBL/GenBank/DDBJ whole genome shotgun (WGS) entry which is preliminary data.</text>
</comment>
<dbReference type="GO" id="GO:0000439">
    <property type="term" value="C:transcription factor TFIIH core complex"/>
    <property type="evidence" value="ECO:0007669"/>
    <property type="project" value="UniProtKB-UniRule"/>
</dbReference>
<comment type="subunit">
    <text evidence="1">Component of the 7-subunit TFIIH core complex.</text>
</comment>
<dbReference type="GO" id="GO:0006367">
    <property type="term" value="P:transcription initiation at RNA polymerase II promoter"/>
    <property type="evidence" value="ECO:0007669"/>
    <property type="project" value="UniProtKB-UniRule"/>
</dbReference>
<name>A0A1W0E8U6_9MICR</name>
<protein>
    <recommendedName>
        <fullName evidence="1">General transcription and DNA repair factor IIH subunit TFB5</fullName>
    </recommendedName>
</protein>
<accession>A0A1W0E8U6</accession>
<comment type="subcellular location">
    <subcellularLocation>
        <location evidence="1">Nucleus</location>
    </subcellularLocation>
</comment>
<evidence type="ECO:0000256" key="1">
    <source>
        <dbReference type="RuleBase" id="RU368032"/>
    </source>
</evidence>
<keyword evidence="3" id="KW-1185">Reference proteome</keyword>
<comment type="function">
    <text evidence="1">In NER, TFIIH acts by opening DNA around the lesion to allow the excision of the damaged oligonucleotide and its replacement by a new DNA fragment. In transcription, TFIIH has an essential role in transcription initiation. When the pre-initiation complex (PIC) has been established, TFIIH is required for promoter opening and promoter escape.</text>
</comment>
<keyword evidence="1" id="KW-0804">Transcription</keyword>
<organism evidence="2 3">
    <name type="scientific">Ecytonucleospora hepatopenaei</name>
    <dbReference type="NCBI Taxonomy" id="646526"/>
    <lineage>
        <taxon>Eukaryota</taxon>
        <taxon>Fungi</taxon>
        <taxon>Fungi incertae sedis</taxon>
        <taxon>Microsporidia</taxon>
        <taxon>Enterocytozoonidae</taxon>
        <taxon>Ecytonucleospora</taxon>
    </lineage>
</organism>
<evidence type="ECO:0000313" key="2">
    <source>
        <dbReference type="EMBL" id="OQS55589.1"/>
    </source>
</evidence>
<dbReference type="GO" id="GO:0006289">
    <property type="term" value="P:nucleotide-excision repair"/>
    <property type="evidence" value="ECO:0007669"/>
    <property type="project" value="InterPro"/>
</dbReference>
<gene>
    <name evidence="2" type="ORF">EHP00_672</name>
</gene>
<dbReference type="VEuPathDB" id="MicrosporidiaDB:EHP00_672"/>
<keyword evidence="1" id="KW-0539">Nucleus</keyword>
<keyword evidence="1" id="KW-0227">DNA damage</keyword>